<comment type="caution">
    <text evidence="1">The sequence shown here is derived from an EMBL/GenBank/DDBJ whole genome shotgun (WGS) entry which is preliminary data.</text>
</comment>
<proteinExistence type="predicted"/>
<gene>
    <name evidence="1" type="ORF">GJ698_22235</name>
</gene>
<name>A0A844D1V0_9BURK</name>
<reference evidence="1 2" key="1">
    <citation type="submission" date="2019-11" db="EMBL/GenBank/DDBJ databases">
        <title>Novel species isolated from a subtropical stream in China.</title>
        <authorList>
            <person name="Lu H."/>
        </authorList>
    </citation>
    <scope>NUCLEOTIDE SEQUENCE [LARGE SCALE GENOMIC DNA]</scope>
    <source>
        <strain evidence="1 2">FT26W</strain>
    </source>
</reference>
<dbReference type="EMBL" id="WKJL01000019">
    <property type="protein sequence ID" value="MRW86793.1"/>
    <property type="molecule type" value="Genomic_DNA"/>
</dbReference>
<organism evidence="1 2">
    <name type="scientific">Duganella aquatilis</name>
    <dbReference type="NCBI Taxonomy" id="2666082"/>
    <lineage>
        <taxon>Bacteria</taxon>
        <taxon>Pseudomonadati</taxon>
        <taxon>Pseudomonadota</taxon>
        <taxon>Betaproteobacteria</taxon>
        <taxon>Burkholderiales</taxon>
        <taxon>Oxalobacteraceae</taxon>
        <taxon>Telluria group</taxon>
        <taxon>Duganella</taxon>
    </lineage>
</organism>
<evidence type="ECO:0000313" key="1">
    <source>
        <dbReference type="EMBL" id="MRW86793.1"/>
    </source>
</evidence>
<evidence type="ECO:0000313" key="2">
    <source>
        <dbReference type="Proteomes" id="UP000439986"/>
    </source>
</evidence>
<keyword evidence="2" id="KW-1185">Reference proteome</keyword>
<dbReference type="RefSeq" id="WP_154360048.1">
    <property type="nucleotide sequence ID" value="NZ_WKJL01000019.1"/>
</dbReference>
<dbReference type="AlphaFoldDB" id="A0A844D1V0"/>
<protein>
    <submittedName>
        <fullName evidence="1">Uncharacterized protein</fullName>
    </submittedName>
</protein>
<dbReference type="Proteomes" id="UP000439986">
    <property type="component" value="Unassembled WGS sequence"/>
</dbReference>
<accession>A0A844D1V0</accession>
<sequence length="205" mass="22686">MNLTKKRANGKGWTMAVEIEVGDEVVVEPTGAAQPARQRSTVRSERVAAPAPRDFDARMDNWRRVVNGGSGGADASVCAAWAKWYVALRTSEAPPQSDVYEAKYKPLQPLVSPDVLDGWIVEEAYRKLGDFNDRMALKCRHIYGFDEARIRTKLKGVRGPHVRLVIARAENNLQAILKKLDSRNTIRSTTCLPGCPEPTAEQASP</sequence>